<accession>A0ABW8CMS2</accession>
<organism evidence="1 2">
    <name type="scientific">Streptomyces fildesensis</name>
    <dbReference type="NCBI Taxonomy" id="375757"/>
    <lineage>
        <taxon>Bacteria</taxon>
        <taxon>Bacillati</taxon>
        <taxon>Actinomycetota</taxon>
        <taxon>Actinomycetes</taxon>
        <taxon>Kitasatosporales</taxon>
        <taxon>Streptomycetaceae</taxon>
        <taxon>Streptomyces</taxon>
    </lineage>
</organism>
<reference evidence="1 2" key="1">
    <citation type="submission" date="2024-10" db="EMBL/GenBank/DDBJ databases">
        <title>The Natural Products Discovery Center: Release of the First 8490 Sequenced Strains for Exploring Actinobacteria Biosynthetic Diversity.</title>
        <authorList>
            <person name="Kalkreuter E."/>
            <person name="Kautsar S.A."/>
            <person name="Yang D."/>
            <person name="Bader C.D."/>
            <person name="Teijaro C.N."/>
            <person name="Fluegel L."/>
            <person name="Davis C.M."/>
            <person name="Simpson J.R."/>
            <person name="Lauterbach L."/>
            <person name="Steele A.D."/>
            <person name="Gui C."/>
            <person name="Meng S."/>
            <person name="Li G."/>
            <person name="Viehrig K."/>
            <person name="Ye F."/>
            <person name="Su P."/>
            <person name="Kiefer A.F."/>
            <person name="Nichols A."/>
            <person name="Cepeda A.J."/>
            <person name="Yan W."/>
            <person name="Fan B."/>
            <person name="Jiang Y."/>
            <person name="Adhikari A."/>
            <person name="Zheng C.-J."/>
            <person name="Schuster L."/>
            <person name="Cowan T.M."/>
            <person name="Smanski M.J."/>
            <person name="Chevrette M.G."/>
            <person name="De Carvalho L.P.S."/>
            <person name="Shen B."/>
        </authorList>
    </citation>
    <scope>NUCLEOTIDE SEQUENCE [LARGE SCALE GENOMIC DNA]</scope>
    <source>
        <strain evidence="1 2">NPDC053399</strain>
    </source>
</reference>
<evidence type="ECO:0000313" key="2">
    <source>
        <dbReference type="Proteomes" id="UP001614394"/>
    </source>
</evidence>
<keyword evidence="2" id="KW-1185">Reference proteome</keyword>
<gene>
    <name evidence="1" type="ORF">ACIGXA_39815</name>
</gene>
<name>A0ABW8CMS2_9ACTN</name>
<evidence type="ECO:0000313" key="1">
    <source>
        <dbReference type="EMBL" id="MFI9106661.1"/>
    </source>
</evidence>
<protein>
    <submittedName>
        <fullName evidence="1">Uncharacterized protein</fullName>
    </submittedName>
</protein>
<comment type="caution">
    <text evidence="1">The sequence shown here is derived from an EMBL/GenBank/DDBJ whole genome shotgun (WGS) entry which is preliminary data.</text>
</comment>
<dbReference type="RefSeq" id="WP_399658344.1">
    <property type="nucleotide sequence ID" value="NZ_JBITYG010000022.1"/>
</dbReference>
<proteinExistence type="predicted"/>
<dbReference type="Proteomes" id="UP001614394">
    <property type="component" value="Unassembled WGS sequence"/>
</dbReference>
<sequence length="83" mass="8604">MDLSQATVEDLTVLAGFPDLRYLALTGSQWALLLDEDKVPPTLAAARLTEGDASRDEALSWAARLGLPVGTPLIVSGTAAAAP</sequence>
<dbReference type="EMBL" id="JBITYG010000022">
    <property type="protein sequence ID" value="MFI9106661.1"/>
    <property type="molecule type" value="Genomic_DNA"/>
</dbReference>